<evidence type="ECO:0000256" key="2">
    <source>
        <dbReference type="SAM" id="Phobius"/>
    </source>
</evidence>
<dbReference type="SUPFAM" id="SSF56524">
    <property type="entry name" value="Oxidoreductase molybdopterin-binding domain"/>
    <property type="match status" value="1"/>
</dbReference>
<dbReference type="Proteomes" id="UP000322530">
    <property type="component" value="Unassembled WGS sequence"/>
</dbReference>
<evidence type="ECO:0000259" key="3">
    <source>
        <dbReference type="Pfam" id="PF00174"/>
    </source>
</evidence>
<feature type="transmembrane region" description="Helical" evidence="2">
    <location>
        <begin position="98"/>
        <end position="123"/>
    </location>
</feature>
<proteinExistence type="predicted"/>
<dbReference type="RefSeq" id="WP_149403157.1">
    <property type="nucleotide sequence ID" value="NZ_BIXY01000065.1"/>
</dbReference>
<dbReference type="GO" id="GO:0008482">
    <property type="term" value="F:sulfite oxidase activity"/>
    <property type="evidence" value="ECO:0007669"/>
    <property type="project" value="TreeGrafter"/>
</dbReference>
<feature type="transmembrane region" description="Helical" evidence="2">
    <location>
        <begin position="135"/>
        <end position="154"/>
    </location>
</feature>
<dbReference type="Gene3D" id="3.90.420.10">
    <property type="entry name" value="Oxidoreductase, molybdopterin-binding domain"/>
    <property type="match status" value="1"/>
</dbReference>
<feature type="compositionally biased region" description="Polar residues" evidence="1">
    <location>
        <begin position="1"/>
        <end position="11"/>
    </location>
</feature>
<dbReference type="SUPFAM" id="SSF81296">
    <property type="entry name" value="E set domains"/>
    <property type="match status" value="1"/>
</dbReference>
<reference evidence="5 6" key="1">
    <citation type="submission" date="2019-01" db="EMBL/GenBank/DDBJ databases">
        <title>Draft genome sequence of Dictyobacter sp. Uno17.</title>
        <authorList>
            <person name="Wang C.M."/>
            <person name="Zheng Y."/>
            <person name="Sakai Y."/>
            <person name="Abe K."/>
            <person name="Yokota A."/>
            <person name="Yabe S."/>
        </authorList>
    </citation>
    <scope>NUCLEOTIDE SEQUENCE [LARGE SCALE GENOMIC DNA]</scope>
    <source>
        <strain evidence="5 6">Uno17</strain>
    </source>
</reference>
<organism evidence="5 6">
    <name type="scientific">Dictyobacter arantiisoli</name>
    <dbReference type="NCBI Taxonomy" id="2014874"/>
    <lineage>
        <taxon>Bacteria</taxon>
        <taxon>Bacillati</taxon>
        <taxon>Chloroflexota</taxon>
        <taxon>Ktedonobacteria</taxon>
        <taxon>Ktedonobacterales</taxon>
        <taxon>Dictyobacteraceae</taxon>
        <taxon>Dictyobacter</taxon>
    </lineage>
</organism>
<protein>
    <recommendedName>
        <fullName evidence="7">Molybdopterin-binding oxidoreductase</fullName>
    </recommendedName>
</protein>
<keyword evidence="6" id="KW-1185">Reference proteome</keyword>
<accession>A0A5A5TGB2</accession>
<dbReference type="InterPro" id="IPR005066">
    <property type="entry name" value="MoCF_OxRdtse_dimer"/>
</dbReference>
<dbReference type="EMBL" id="BIXY01000065">
    <property type="protein sequence ID" value="GCF10265.1"/>
    <property type="molecule type" value="Genomic_DNA"/>
</dbReference>
<dbReference type="PANTHER" id="PTHR19372:SF7">
    <property type="entry name" value="SULFITE OXIDASE, MITOCHONDRIAL"/>
    <property type="match status" value="1"/>
</dbReference>
<dbReference type="InterPro" id="IPR014756">
    <property type="entry name" value="Ig_E-set"/>
</dbReference>
<dbReference type="AlphaFoldDB" id="A0A5A5TGB2"/>
<gene>
    <name evidence="5" type="ORF">KDI_38290</name>
</gene>
<keyword evidence="2" id="KW-0812">Transmembrane</keyword>
<sequence length="547" mass="59809">MTTTRIKSSGSGTAGTPALPPDTFSRWRTLIVSGGFALLAGLIASLCATLVMGILRLWIGVPTPVELFGDFVLVHIDVNTFIHLLISFGSNSKRGPLGLALLAMVGIGTLLGIPYALLVRLKLPVYGYRPGRREWFIALGFSLVMTAVAILLFWQQIRQNAFGWPIDTERWLSSLGLFADFATYSFILCWLYRVLLPKVIQPERDAVVARRRQLLARSGAVALGVGAGLGTFGAVQAYLKNYTWYDGMKTSFKNHIIHPITPNDEHYVVTQNAVDPMPDTNLWRLEVTGLVQKPGSYSYEELKKLPSDSRAITLECIANGPADHLIGNAIWHGVPLRALLEQHGGAQATARYVAFYAVDGYTISLPLQEVLDANALLAWNMNGVPLPTKHGYPLRVLIPGRYGEENPKWLTRVELTSEFVPGLYSSQGWYNGPLHTTSRIDNPYKESVMHVGQSVDMSGIAFAGNRGIQKVEVSVDNGISWRPATLDPAISPDSWVFWKANWQPGRAGTYTLAVRATDGTGTVQTATKQGTVPNGATGYDTLLVTVA</sequence>
<dbReference type="GO" id="GO:0020037">
    <property type="term" value="F:heme binding"/>
    <property type="evidence" value="ECO:0007669"/>
    <property type="project" value="TreeGrafter"/>
</dbReference>
<dbReference type="InterPro" id="IPR000572">
    <property type="entry name" value="OxRdtase_Mopterin-bd_dom"/>
</dbReference>
<evidence type="ECO:0008006" key="7">
    <source>
        <dbReference type="Google" id="ProtNLM"/>
    </source>
</evidence>
<evidence type="ECO:0000259" key="4">
    <source>
        <dbReference type="Pfam" id="PF03404"/>
    </source>
</evidence>
<dbReference type="Pfam" id="PF03404">
    <property type="entry name" value="Mo-co_dimer"/>
    <property type="match status" value="1"/>
</dbReference>
<keyword evidence="2" id="KW-1133">Transmembrane helix</keyword>
<evidence type="ECO:0000313" key="6">
    <source>
        <dbReference type="Proteomes" id="UP000322530"/>
    </source>
</evidence>
<dbReference type="Gene3D" id="2.60.40.650">
    <property type="match status" value="1"/>
</dbReference>
<dbReference type="InterPro" id="IPR036374">
    <property type="entry name" value="OxRdtase_Mopterin-bd_sf"/>
</dbReference>
<feature type="domain" description="Oxidoreductase molybdopterin-binding" evidence="3">
    <location>
        <begin position="278"/>
        <end position="419"/>
    </location>
</feature>
<feature type="transmembrane region" description="Helical" evidence="2">
    <location>
        <begin position="30"/>
        <end position="55"/>
    </location>
</feature>
<comment type="caution">
    <text evidence="5">The sequence shown here is derived from an EMBL/GenBank/DDBJ whole genome shotgun (WGS) entry which is preliminary data.</text>
</comment>
<feature type="domain" description="Moybdenum cofactor oxidoreductase dimerisation" evidence="4">
    <location>
        <begin position="435"/>
        <end position="526"/>
    </location>
</feature>
<feature type="transmembrane region" description="Helical" evidence="2">
    <location>
        <begin position="174"/>
        <end position="193"/>
    </location>
</feature>
<dbReference type="OrthoDB" id="9778777at2"/>
<dbReference type="GO" id="GO:0006790">
    <property type="term" value="P:sulfur compound metabolic process"/>
    <property type="evidence" value="ECO:0007669"/>
    <property type="project" value="TreeGrafter"/>
</dbReference>
<feature type="transmembrane region" description="Helical" evidence="2">
    <location>
        <begin position="214"/>
        <end position="239"/>
    </location>
</feature>
<keyword evidence="2" id="KW-0472">Membrane</keyword>
<evidence type="ECO:0000313" key="5">
    <source>
        <dbReference type="EMBL" id="GCF10265.1"/>
    </source>
</evidence>
<dbReference type="PANTHER" id="PTHR19372">
    <property type="entry name" value="SULFITE REDUCTASE"/>
    <property type="match status" value="1"/>
</dbReference>
<dbReference type="GO" id="GO:0043546">
    <property type="term" value="F:molybdopterin cofactor binding"/>
    <property type="evidence" value="ECO:0007669"/>
    <property type="project" value="TreeGrafter"/>
</dbReference>
<name>A0A5A5TGB2_9CHLR</name>
<evidence type="ECO:0000256" key="1">
    <source>
        <dbReference type="SAM" id="MobiDB-lite"/>
    </source>
</evidence>
<feature type="region of interest" description="Disordered" evidence="1">
    <location>
        <begin position="1"/>
        <end position="20"/>
    </location>
</feature>
<dbReference type="GO" id="GO:0030151">
    <property type="term" value="F:molybdenum ion binding"/>
    <property type="evidence" value="ECO:0007669"/>
    <property type="project" value="InterPro"/>
</dbReference>
<dbReference type="Pfam" id="PF00174">
    <property type="entry name" value="Oxidored_molyb"/>
    <property type="match status" value="1"/>
</dbReference>